<feature type="compositionally biased region" description="Polar residues" evidence="5">
    <location>
        <begin position="680"/>
        <end position="698"/>
    </location>
</feature>
<evidence type="ECO:0000256" key="4">
    <source>
        <dbReference type="ARBA" id="ARBA00022737"/>
    </source>
</evidence>
<evidence type="ECO:0000256" key="1">
    <source>
        <dbReference type="ARBA" id="ARBA00004496"/>
    </source>
</evidence>
<protein>
    <recommendedName>
        <fullName evidence="10">Regulator of G-protein signaling 12</fullName>
    </recommendedName>
</protein>
<dbReference type="InterPro" id="IPR037880">
    <property type="entry name" value="RGS12_RGS"/>
</dbReference>
<dbReference type="Gene3D" id="1.10.196.10">
    <property type="match status" value="1"/>
</dbReference>
<evidence type="ECO:0000256" key="3">
    <source>
        <dbReference type="ARBA" id="ARBA00022490"/>
    </source>
</evidence>
<dbReference type="PROSITE" id="PS50898">
    <property type="entry name" value="RBD"/>
    <property type="match status" value="2"/>
</dbReference>
<feature type="compositionally biased region" description="Basic and acidic residues" evidence="5">
    <location>
        <begin position="587"/>
        <end position="601"/>
    </location>
</feature>
<dbReference type="InterPro" id="IPR003109">
    <property type="entry name" value="GoLoco_motif"/>
</dbReference>
<feature type="compositionally biased region" description="Basic and acidic residues" evidence="5">
    <location>
        <begin position="493"/>
        <end position="512"/>
    </location>
</feature>
<dbReference type="GeneTree" id="ENSGT00940000159741"/>
<dbReference type="Gene3D" id="1.10.167.10">
    <property type="entry name" value="Regulator of G-protein Signalling 4, domain 2"/>
    <property type="match status" value="1"/>
</dbReference>
<feature type="region of interest" description="Disordered" evidence="5">
    <location>
        <begin position="786"/>
        <end position="826"/>
    </location>
</feature>
<evidence type="ECO:0000313" key="9">
    <source>
        <dbReference type="Proteomes" id="UP000694406"/>
    </source>
</evidence>
<feature type="region of interest" description="Disordered" evidence="5">
    <location>
        <begin position="450"/>
        <end position="518"/>
    </location>
</feature>
<accession>A0A8C5WNS7</accession>
<feature type="region of interest" description="Disordered" evidence="5">
    <location>
        <begin position="678"/>
        <end position="747"/>
    </location>
</feature>
<feature type="region of interest" description="Disordered" evidence="5">
    <location>
        <begin position="183"/>
        <end position="309"/>
    </location>
</feature>
<keyword evidence="4" id="KW-0677">Repeat</keyword>
<dbReference type="SUPFAM" id="SSF54236">
    <property type="entry name" value="Ubiquitin-like"/>
    <property type="match status" value="2"/>
</dbReference>
<feature type="compositionally biased region" description="Low complexity" evidence="5">
    <location>
        <begin position="789"/>
        <end position="802"/>
    </location>
</feature>
<keyword evidence="9" id="KW-1185">Reference proteome</keyword>
<dbReference type="GO" id="GO:0005886">
    <property type="term" value="C:plasma membrane"/>
    <property type="evidence" value="ECO:0007669"/>
    <property type="project" value="TreeGrafter"/>
</dbReference>
<dbReference type="SMART" id="SM00455">
    <property type="entry name" value="RBD"/>
    <property type="match status" value="2"/>
</dbReference>
<dbReference type="PROSITE" id="PS50877">
    <property type="entry name" value="GOLOCO"/>
    <property type="match status" value="1"/>
</dbReference>
<evidence type="ECO:0000259" key="7">
    <source>
        <dbReference type="PROSITE" id="PS50898"/>
    </source>
</evidence>
<dbReference type="PROSITE" id="PS50132">
    <property type="entry name" value="RGS"/>
    <property type="match status" value="1"/>
</dbReference>
<dbReference type="InterPro" id="IPR036305">
    <property type="entry name" value="RGS_sf"/>
</dbReference>
<evidence type="ECO:0000256" key="2">
    <source>
        <dbReference type="ARBA" id="ARBA00022468"/>
    </source>
</evidence>
<dbReference type="InterPro" id="IPR003116">
    <property type="entry name" value="RBD_dom"/>
</dbReference>
<keyword evidence="3" id="KW-0963">Cytoplasm</keyword>
<dbReference type="InterPro" id="IPR044926">
    <property type="entry name" value="RGS_subdomain_2"/>
</dbReference>
<dbReference type="Proteomes" id="UP000694406">
    <property type="component" value="Unplaced"/>
</dbReference>
<proteinExistence type="predicted"/>
<dbReference type="GO" id="GO:0007165">
    <property type="term" value="P:signal transduction"/>
    <property type="evidence" value="ECO:0007669"/>
    <property type="project" value="InterPro"/>
</dbReference>
<dbReference type="InterPro" id="IPR016137">
    <property type="entry name" value="RGS"/>
</dbReference>
<dbReference type="GO" id="GO:0005737">
    <property type="term" value="C:cytoplasm"/>
    <property type="evidence" value="ECO:0007669"/>
    <property type="project" value="UniProtKB-SubCell"/>
</dbReference>
<feature type="compositionally biased region" description="Basic and acidic residues" evidence="5">
    <location>
        <begin position="450"/>
        <end position="459"/>
    </location>
</feature>
<dbReference type="Pfam" id="PF16613">
    <property type="entry name" value="RGS12_us1"/>
    <property type="match status" value="1"/>
</dbReference>
<dbReference type="Gene3D" id="3.10.20.90">
    <property type="entry name" value="Phosphatidylinositol 3-kinase Catalytic Subunit, Chain A, domain 1"/>
    <property type="match status" value="2"/>
</dbReference>
<dbReference type="Pfam" id="PF16611">
    <property type="entry name" value="RGS12_us2"/>
    <property type="match status" value="1"/>
</dbReference>
<evidence type="ECO:0000259" key="6">
    <source>
        <dbReference type="PROSITE" id="PS50132"/>
    </source>
</evidence>
<dbReference type="PANTHER" id="PTHR45945">
    <property type="entry name" value="REGULATOR OF G-PROTEIN SIGNALING LOCO"/>
    <property type="match status" value="1"/>
</dbReference>
<dbReference type="FunFam" id="1.10.167.10:FF:000001">
    <property type="entry name" value="Putative regulator of g-protein signaling 12"/>
    <property type="match status" value="1"/>
</dbReference>
<organism evidence="8 9">
    <name type="scientific">Laticauda laticaudata</name>
    <name type="common">Blue-ringed sea krait</name>
    <name type="synonym">Blue-lipped sea krait</name>
    <dbReference type="NCBI Taxonomy" id="8630"/>
    <lineage>
        <taxon>Eukaryota</taxon>
        <taxon>Metazoa</taxon>
        <taxon>Chordata</taxon>
        <taxon>Craniata</taxon>
        <taxon>Vertebrata</taxon>
        <taxon>Euteleostomi</taxon>
        <taxon>Lepidosauria</taxon>
        <taxon>Squamata</taxon>
        <taxon>Bifurcata</taxon>
        <taxon>Unidentata</taxon>
        <taxon>Episquamata</taxon>
        <taxon>Toxicofera</taxon>
        <taxon>Serpentes</taxon>
        <taxon>Colubroidea</taxon>
        <taxon>Elapidae</taxon>
        <taxon>Laticaudinae</taxon>
        <taxon>Laticauda</taxon>
    </lineage>
</organism>
<dbReference type="InterPro" id="IPR029071">
    <property type="entry name" value="Ubiquitin-like_domsf"/>
</dbReference>
<feature type="domain" description="RGS" evidence="6">
    <location>
        <begin position="58"/>
        <end position="175"/>
    </location>
</feature>
<dbReference type="SMART" id="SM00315">
    <property type="entry name" value="RGS"/>
    <property type="match status" value="1"/>
</dbReference>
<dbReference type="Pfam" id="PF02188">
    <property type="entry name" value="GoLoco"/>
    <property type="match status" value="1"/>
</dbReference>
<dbReference type="InterPro" id="IPR046995">
    <property type="entry name" value="RGS10/12/14-like"/>
</dbReference>
<dbReference type="AlphaFoldDB" id="A0A8C5WNS7"/>
<reference evidence="8" key="2">
    <citation type="submission" date="2025-09" db="UniProtKB">
        <authorList>
            <consortium name="Ensembl"/>
        </authorList>
    </citation>
    <scope>IDENTIFICATION</scope>
</reference>
<feature type="domain" description="RBD" evidence="7">
    <location>
        <begin position="379"/>
        <end position="449"/>
    </location>
</feature>
<evidence type="ECO:0008006" key="10">
    <source>
        <dbReference type="Google" id="ProtNLM"/>
    </source>
</evidence>
<feature type="region of interest" description="Disordered" evidence="5">
    <location>
        <begin position="569"/>
        <end position="643"/>
    </location>
</feature>
<dbReference type="SUPFAM" id="SSF48097">
    <property type="entry name" value="Regulator of G-protein signaling, RGS"/>
    <property type="match status" value="1"/>
</dbReference>
<dbReference type="SMART" id="SM00390">
    <property type="entry name" value="GoLoco"/>
    <property type="match status" value="1"/>
</dbReference>
<reference evidence="8" key="1">
    <citation type="submission" date="2025-08" db="UniProtKB">
        <authorList>
            <consortium name="Ensembl"/>
        </authorList>
    </citation>
    <scope>IDENTIFICATION</scope>
</reference>
<feature type="compositionally biased region" description="Polar residues" evidence="5">
    <location>
        <begin position="468"/>
        <end position="478"/>
    </location>
</feature>
<evidence type="ECO:0000313" key="8">
    <source>
        <dbReference type="Ensembl" id="ENSLLTP00000002709.1"/>
    </source>
</evidence>
<dbReference type="GO" id="GO:0005634">
    <property type="term" value="C:nucleus"/>
    <property type="evidence" value="ECO:0007669"/>
    <property type="project" value="TreeGrafter"/>
</dbReference>
<dbReference type="PRINTS" id="PR01301">
    <property type="entry name" value="RGSPROTEIN"/>
</dbReference>
<dbReference type="PANTHER" id="PTHR45945:SF1">
    <property type="entry name" value="REGULATOR OF G-PROTEIN SIGNALING 12"/>
    <property type="match status" value="1"/>
</dbReference>
<dbReference type="InterPro" id="IPR024066">
    <property type="entry name" value="RGS_subdom1/3"/>
</dbReference>
<name>A0A8C5WNS7_LATLA</name>
<sequence>MDKICNASRSTTVSDGELNHSDLKDGASDTSLSSNASLPSVQSCQRQRDRRVASWAVSFERLLQDPLGIRYFSDFLRKEFSEENILFWQACDYFNHIPAHDKKELSFRAQEIFNKYLCSKATTPVNIDSQVQLADDVLTAPHPNMFKDQQLQIFNLMKFDSYARFLKSPFYQQCVLAEVEGRPVPDPQWVPNSPTLKSSFGPDMFNVSTPRKLGGKAKSGRSLNEESGEEDGEKKKKGTFFSWSRSKSLGRSQKKKENGNCLKESSQPGGLSYRHKSQDSLSSAASLEMGEPCRASGPPTAKEKPPQGCHIHLPDGSTSVLLVRGGFSIKEVLSGFCERQRISMAAVDLFLIGGNKPLVLHQDSSILDSQTLRLEKRTLFRLDLVPINRSVGLKAKPTKPVTEVLRPVVAKYGLNLNNLVARLNGEQDPLDLGAPISSLDGQRVILEDKISKKGKDKGKGASLKHSAPVTTNAGSQALTGEGRPVGKHNSFKLKGEPGKSSREAHLAPKEARLAQTEKNTRQHLNLEEAEEFFELVSKVQSNRADDQRGLLRKEDLILPDFLQMPPCQAGISTSVPWEPAGPSSRTPHPDGQEESSPEDRSCPQPPSDSVAGQRGPEKAPGLPMALGQVAGEGPVPATSPRPLNLLLQGNPRWKEEVETMEEEDVIVADLSLVPKGDISSPPNRRLTLSETGSPTESKMASEKFRPGLLHKPRTHPRGSEGSLEDSTCPNSHRDVHPAGIRKEIGRPELPIHGVIDVDSVTTSQDQPWFCPEPESHVLLHGGVSELRASQPRRPTRTQRTSSFPAFPAAGSEKKEENEGPCKATFV</sequence>
<dbReference type="CDD" id="cd08742">
    <property type="entry name" value="RGS_RGS12"/>
    <property type="match status" value="1"/>
</dbReference>
<feature type="compositionally biased region" description="Polar residues" evidence="5">
    <location>
        <begin position="241"/>
        <end position="251"/>
    </location>
</feature>
<comment type="subcellular location">
    <subcellularLocation>
        <location evidence="1">Cytoplasm</location>
    </subcellularLocation>
</comment>
<dbReference type="Ensembl" id="ENSLLTT00000002819.1">
    <property type="protein sequence ID" value="ENSLLTP00000002709.1"/>
    <property type="gene ID" value="ENSLLTG00000002080.1"/>
</dbReference>
<feature type="region of interest" description="Disordered" evidence="5">
    <location>
        <begin position="1"/>
        <end position="20"/>
    </location>
</feature>
<feature type="domain" description="RBD" evidence="7">
    <location>
        <begin position="307"/>
        <end position="377"/>
    </location>
</feature>
<feature type="compositionally biased region" description="Basic and acidic residues" evidence="5">
    <location>
        <begin position="731"/>
        <end position="746"/>
    </location>
</feature>
<dbReference type="Pfam" id="PF02196">
    <property type="entry name" value="RBD"/>
    <property type="match status" value="1"/>
</dbReference>
<dbReference type="GO" id="GO:0005096">
    <property type="term" value="F:GTPase activator activity"/>
    <property type="evidence" value="ECO:0007669"/>
    <property type="project" value="UniProtKB-KW"/>
</dbReference>
<keyword evidence="2" id="KW-0343">GTPase activation</keyword>
<evidence type="ECO:0000256" key="5">
    <source>
        <dbReference type="SAM" id="MobiDB-lite"/>
    </source>
</evidence>
<dbReference type="GO" id="GO:0008277">
    <property type="term" value="P:regulation of G protein-coupled receptor signaling pathway"/>
    <property type="evidence" value="ECO:0007669"/>
    <property type="project" value="TreeGrafter"/>
</dbReference>
<dbReference type="Pfam" id="PF00615">
    <property type="entry name" value="RGS"/>
    <property type="match status" value="1"/>
</dbReference>